<proteinExistence type="predicted"/>
<dbReference type="InterPro" id="IPR036770">
    <property type="entry name" value="Ankyrin_rpt-contain_sf"/>
</dbReference>
<dbReference type="Proteomes" id="UP000077315">
    <property type="component" value="Unassembled WGS sequence"/>
</dbReference>
<dbReference type="SMART" id="SM00248">
    <property type="entry name" value="ANK"/>
    <property type="match status" value="2"/>
</dbReference>
<sequence length="288" mass="31717">MQSGNHRITKSFQSHRTRHTDKLRDLLQLSPSDSLLLDACARKTAEEVSRLLTALPELNPDTIRDKYLRTPLHIACGRQDDLGEATELAKVLILAGSDVNNGVGDIDGLQPMHMAVLANNVQCVLLLLEHGASVPASDPFRLTPLLLAKLKLDNLRLTQQLIQRASNGRFEERRMSSSAQSEYGDLESITEVLVTHLSNKHITTFGSPRHLSSTHGLSDFLFANADDDGLSEVISGIAAQFSNLHMNDRPTTPEEAEIKVQKLHDSMNGLIEKVRQLGINDKAKVKGP</sequence>
<feature type="repeat" description="ANK" evidence="3">
    <location>
        <begin position="107"/>
        <end position="139"/>
    </location>
</feature>
<dbReference type="PANTHER" id="PTHR24171">
    <property type="entry name" value="ANKYRIN REPEAT DOMAIN-CONTAINING PROTEIN 39-RELATED"/>
    <property type="match status" value="1"/>
</dbReference>
<evidence type="ECO:0000313" key="4">
    <source>
        <dbReference type="EMBL" id="OAD78802.1"/>
    </source>
</evidence>
<dbReference type="STRING" id="763407.A0A162UYG9"/>
<dbReference type="InParanoid" id="A0A162UYG9"/>
<protein>
    <submittedName>
        <fullName evidence="4">Uncharacterized protein</fullName>
    </submittedName>
</protein>
<dbReference type="GeneID" id="28999104"/>
<keyword evidence="5" id="KW-1185">Reference proteome</keyword>
<evidence type="ECO:0000313" key="5">
    <source>
        <dbReference type="Proteomes" id="UP000077315"/>
    </source>
</evidence>
<dbReference type="InterPro" id="IPR002110">
    <property type="entry name" value="Ankyrin_rpt"/>
</dbReference>
<accession>A0A162UYG9</accession>
<dbReference type="SUPFAM" id="SSF48403">
    <property type="entry name" value="Ankyrin repeat"/>
    <property type="match status" value="1"/>
</dbReference>
<organism evidence="4 5">
    <name type="scientific">Phycomyces blakesleeanus (strain ATCC 8743b / DSM 1359 / FGSC 10004 / NBRC 33097 / NRRL 1555)</name>
    <dbReference type="NCBI Taxonomy" id="763407"/>
    <lineage>
        <taxon>Eukaryota</taxon>
        <taxon>Fungi</taxon>
        <taxon>Fungi incertae sedis</taxon>
        <taxon>Mucoromycota</taxon>
        <taxon>Mucoromycotina</taxon>
        <taxon>Mucoromycetes</taxon>
        <taxon>Mucorales</taxon>
        <taxon>Phycomycetaceae</taxon>
        <taxon>Phycomyces</taxon>
    </lineage>
</organism>
<keyword evidence="2 3" id="KW-0040">ANK repeat</keyword>
<dbReference type="Pfam" id="PF12796">
    <property type="entry name" value="Ank_2"/>
    <property type="match status" value="1"/>
</dbReference>
<name>A0A162UYG9_PHYB8</name>
<dbReference type="PROSITE" id="PS50297">
    <property type="entry name" value="ANK_REP_REGION"/>
    <property type="match status" value="1"/>
</dbReference>
<dbReference type="Gene3D" id="1.25.40.20">
    <property type="entry name" value="Ankyrin repeat-containing domain"/>
    <property type="match status" value="1"/>
</dbReference>
<dbReference type="AlphaFoldDB" id="A0A162UYG9"/>
<gene>
    <name evidence="4" type="ORF">PHYBLDRAFT_179709</name>
</gene>
<evidence type="ECO:0000256" key="1">
    <source>
        <dbReference type="ARBA" id="ARBA00022737"/>
    </source>
</evidence>
<dbReference type="EMBL" id="KV440973">
    <property type="protein sequence ID" value="OAD78802.1"/>
    <property type="molecule type" value="Genomic_DNA"/>
</dbReference>
<dbReference type="RefSeq" id="XP_018296842.1">
    <property type="nucleotide sequence ID" value="XM_018438198.1"/>
</dbReference>
<evidence type="ECO:0000256" key="3">
    <source>
        <dbReference type="PROSITE-ProRule" id="PRU00023"/>
    </source>
</evidence>
<dbReference type="PROSITE" id="PS50088">
    <property type="entry name" value="ANK_REPEAT"/>
    <property type="match status" value="1"/>
</dbReference>
<evidence type="ECO:0000256" key="2">
    <source>
        <dbReference type="ARBA" id="ARBA00023043"/>
    </source>
</evidence>
<reference evidence="5" key="1">
    <citation type="submission" date="2015-06" db="EMBL/GenBank/DDBJ databases">
        <title>Expansion of signal transduction pathways in fungi by whole-genome duplication.</title>
        <authorList>
            <consortium name="DOE Joint Genome Institute"/>
            <person name="Corrochano L.M."/>
            <person name="Kuo A."/>
            <person name="Marcet-Houben M."/>
            <person name="Polaino S."/>
            <person name="Salamov A."/>
            <person name="Villalobos J.M."/>
            <person name="Alvarez M.I."/>
            <person name="Avalos J."/>
            <person name="Benito E.P."/>
            <person name="Benoit I."/>
            <person name="Burger G."/>
            <person name="Camino L.P."/>
            <person name="Canovas D."/>
            <person name="Cerda-Olmedo E."/>
            <person name="Cheng J.-F."/>
            <person name="Dominguez A."/>
            <person name="Elias M."/>
            <person name="Eslava A.P."/>
            <person name="Glaser F."/>
            <person name="Grimwood J."/>
            <person name="Gutierrez G."/>
            <person name="Heitman J."/>
            <person name="Henrissat B."/>
            <person name="Iturriaga E.A."/>
            <person name="Lang B.F."/>
            <person name="Lavin J.L."/>
            <person name="Lee S."/>
            <person name="Li W."/>
            <person name="Lindquist E."/>
            <person name="Lopez-Garcia S."/>
            <person name="Luque E.M."/>
            <person name="Marcos A.T."/>
            <person name="Martin J."/>
            <person name="McCluskey K."/>
            <person name="Medina H.R."/>
            <person name="Miralles-Duran A."/>
            <person name="Miyazaki A."/>
            <person name="Munoz-Torres E."/>
            <person name="Oguiza J.A."/>
            <person name="Ohm R."/>
            <person name="Olmedo M."/>
            <person name="Orejas M."/>
            <person name="Ortiz-Castellanos L."/>
            <person name="Pisabarro A.G."/>
            <person name="Rodriguez-Romero J."/>
            <person name="Ruiz-Herrera J."/>
            <person name="Ruiz-Vazquez R."/>
            <person name="Sanz C."/>
            <person name="Schackwitz W."/>
            <person name="Schmutz J."/>
            <person name="Shahriari M."/>
            <person name="Shelest E."/>
            <person name="Silva-Franco F."/>
            <person name="Soanes D."/>
            <person name="Syed K."/>
            <person name="Tagua V.G."/>
            <person name="Talbot N.J."/>
            <person name="Thon M."/>
            <person name="De vries R.P."/>
            <person name="Wiebenga A."/>
            <person name="Yadav J.S."/>
            <person name="Braun E.L."/>
            <person name="Baker S."/>
            <person name="Garre V."/>
            <person name="Horwitz B."/>
            <person name="Torres-Martinez S."/>
            <person name="Idnurm A."/>
            <person name="Herrera-Estrella A."/>
            <person name="Gabaldon T."/>
            <person name="Grigoriev I.V."/>
        </authorList>
    </citation>
    <scope>NUCLEOTIDE SEQUENCE [LARGE SCALE GENOMIC DNA]</scope>
    <source>
        <strain evidence="5">NRRL 1555(-)</strain>
    </source>
</reference>
<dbReference type="VEuPathDB" id="FungiDB:PHYBLDRAFT_179709"/>
<dbReference type="OrthoDB" id="194358at2759"/>
<keyword evidence="1" id="KW-0677">Repeat</keyword>